<proteinExistence type="inferred from homology"/>
<dbReference type="FunFam" id="3.30.457.50:FF:000001">
    <property type="entry name" value="Probable kinetochore protein spc25"/>
    <property type="match status" value="1"/>
</dbReference>
<dbReference type="Gene3D" id="3.30.457.50">
    <property type="entry name" value="Chromosome segregation protein Spc25"/>
    <property type="match status" value="1"/>
</dbReference>
<evidence type="ECO:0000256" key="9">
    <source>
        <dbReference type="RuleBase" id="RU367150"/>
    </source>
</evidence>
<keyword evidence="6 10" id="KW-0175">Coiled coil</keyword>
<evidence type="ECO:0000256" key="7">
    <source>
        <dbReference type="ARBA" id="ARBA00023306"/>
    </source>
</evidence>
<evidence type="ECO:0000256" key="3">
    <source>
        <dbReference type="ARBA" id="ARBA00022454"/>
    </source>
</evidence>
<evidence type="ECO:0000256" key="6">
    <source>
        <dbReference type="ARBA" id="ARBA00023054"/>
    </source>
</evidence>
<dbReference type="InterPro" id="IPR013255">
    <property type="entry name" value="Spc25_C"/>
</dbReference>
<evidence type="ECO:0000256" key="1">
    <source>
        <dbReference type="ARBA" id="ARBA00004584"/>
    </source>
</evidence>
<dbReference type="GO" id="GO:0005634">
    <property type="term" value="C:nucleus"/>
    <property type="evidence" value="ECO:0007669"/>
    <property type="project" value="UniProtKB-SubCell"/>
</dbReference>
<keyword evidence="3 9" id="KW-0158">Chromosome</keyword>
<evidence type="ECO:0000259" key="11">
    <source>
        <dbReference type="Pfam" id="PF08234"/>
    </source>
</evidence>
<comment type="similarity">
    <text evidence="2 9">Belongs to the SPC25 family.</text>
</comment>
<dbReference type="InterPro" id="IPR045143">
    <property type="entry name" value="Spc25"/>
</dbReference>
<comment type="subunit">
    <text evidence="9">Component of the NDC80 complex.</text>
</comment>
<evidence type="ECO:0000256" key="10">
    <source>
        <dbReference type="SAM" id="Coils"/>
    </source>
</evidence>
<reference evidence="12" key="1">
    <citation type="submission" date="2022-07" db="EMBL/GenBank/DDBJ databases">
        <authorList>
            <person name="Macas J."/>
            <person name="Novak P."/>
            <person name="Neumann P."/>
        </authorList>
    </citation>
    <scope>NUCLEOTIDE SEQUENCE</scope>
</reference>
<evidence type="ECO:0000256" key="5">
    <source>
        <dbReference type="ARBA" id="ARBA00022776"/>
    </source>
</evidence>
<dbReference type="PANTHER" id="PTHR14281">
    <property type="entry name" value="KINETOCHORE PROTEIN SPC25-RELATED"/>
    <property type="match status" value="1"/>
</dbReference>
<dbReference type="AlphaFoldDB" id="A0AAV0GDW1"/>
<evidence type="ECO:0000313" key="12">
    <source>
        <dbReference type="EMBL" id="CAH9146117.1"/>
    </source>
</evidence>
<organism evidence="12 13">
    <name type="scientific">Cuscuta epithymum</name>
    <dbReference type="NCBI Taxonomy" id="186058"/>
    <lineage>
        <taxon>Eukaryota</taxon>
        <taxon>Viridiplantae</taxon>
        <taxon>Streptophyta</taxon>
        <taxon>Embryophyta</taxon>
        <taxon>Tracheophyta</taxon>
        <taxon>Spermatophyta</taxon>
        <taxon>Magnoliopsida</taxon>
        <taxon>eudicotyledons</taxon>
        <taxon>Gunneridae</taxon>
        <taxon>Pentapetalae</taxon>
        <taxon>asterids</taxon>
        <taxon>lamiids</taxon>
        <taxon>Solanales</taxon>
        <taxon>Convolvulaceae</taxon>
        <taxon>Cuscuteae</taxon>
        <taxon>Cuscuta</taxon>
        <taxon>Cuscuta subgen. Cuscuta</taxon>
    </lineage>
</organism>
<keyword evidence="4 9" id="KW-0132">Cell division</keyword>
<name>A0AAV0GDW1_9ASTE</name>
<protein>
    <recommendedName>
        <fullName evidence="9">Kinetochore protein SPC25</fullName>
    </recommendedName>
</protein>
<dbReference type="Proteomes" id="UP001152523">
    <property type="component" value="Unassembled WGS sequence"/>
</dbReference>
<keyword evidence="7 9" id="KW-0131">Cell cycle</keyword>
<sequence length="304" mass="34327">MESRAGATVHAQMEESRLKCVGEIPIMQKQVDSVSVSFLKSLDFINSRAKETVQLQEKLKTVKAELREAEEDLLDALEGKTKKEAKRIALVESLSVVKARTDQLKRVVKAQRARRDEYARIIVEESNDLKACEEKHHKKSEHRDGVEEAILWYDKNLGFRTECGSGVKFIFSNINMKKPHEEYSFTIRHESDTYALLDCNPSLNDTKELLIELNQSNGLYKFVRIMREKFQESALCGNISKVTSHNQSIPTASVPTPFCSIPIESGSESSFKQRDSQAEDFIRDSKKLKNVSVGRSGLLSPGSA</sequence>
<gene>
    <name evidence="12" type="ORF">CEPIT_LOCUS42739</name>
</gene>
<feature type="coiled-coil region" evidence="10">
    <location>
        <begin position="52"/>
        <end position="83"/>
    </location>
</feature>
<evidence type="ECO:0000256" key="8">
    <source>
        <dbReference type="ARBA" id="ARBA00023328"/>
    </source>
</evidence>
<dbReference type="PANTHER" id="PTHR14281:SF0">
    <property type="entry name" value="KINETOCHORE PROTEIN SPC25"/>
    <property type="match status" value="1"/>
</dbReference>
<keyword evidence="9" id="KW-0995">Kinetochore</keyword>
<evidence type="ECO:0000256" key="2">
    <source>
        <dbReference type="ARBA" id="ARBA00006379"/>
    </source>
</evidence>
<keyword evidence="13" id="KW-1185">Reference proteome</keyword>
<evidence type="ECO:0000313" key="13">
    <source>
        <dbReference type="Proteomes" id="UP001152523"/>
    </source>
</evidence>
<accession>A0AAV0GDW1</accession>
<comment type="subcellular location">
    <subcellularLocation>
        <location evidence="1">Chromosome</location>
        <location evidence="1">Centromere</location>
    </subcellularLocation>
    <subcellularLocation>
        <location evidence="9">Nucleus</location>
    </subcellularLocation>
    <subcellularLocation>
        <location evidence="9">Chromosome</location>
        <location evidence="9">Centromere</location>
        <location evidence="9">Kinetochore</location>
    </subcellularLocation>
</comment>
<dbReference type="EMBL" id="CAMAPF010001093">
    <property type="protein sequence ID" value="CAH9146117.1"/>
    <property type="molecule type" value="Genomic_DNA"/>
</dbReference>
<keyword evidence="5 9" id="KW-0498">Mitosis</keyword>
<dbReference type="CDD" id="cd23784">
    <property type="entry name" value="RWD_Spc25"/>
    <property type="match status" value="1"/>
</dbReference>
<dbReference type="Pfam" id="PF08234">
    <property type="entry name" value="Spindle_Spc25"/>
    <property type="match status" value="1"/>
</dbReference>
<comment type="caution">
    <text evidence="12">The sequence shown here is derived from an EMBL/GenBank/DDBJ whole genome shotgun (WGS) entry which is preliminary data.</text>
</comment>
<keyword evidence="9" id="KW-0539">Nucleus</keyword>
<dbReference type="GO" id="GO:0007059">
    <property type="term" value="P:chromosome segregation"/>
    <property type="evidence" value="ECO:0007669"/>
    <property type="project" value="InterPro"/>
</dbReference>
<evidence type="ECO:0000256" key="4">
    <source>
        <dbReference type="ARBA" id="ARBA00022618"/>
    </source>
</evidence>
<keyword evidence="8 9" id="KW-0137">Centromere</keyword>
<feature type="domain" description="Chromosome segregation protein Spc25 C-terminal" evidence="11">
    <location>
        <begin position="164"/>
        <end position="231"/>
    </location>
</feature>
<dbReference type="GO" id="GO:0031262">
    <property type="term" value="C:Ndc80 complex"/>
    <property type="evidence" value="ECO:0007669"/>
    <property type="project" value="InterPro"/>
</dbReference>
<comment type="function">
    <text evidence="9">Acts as a component of the essential kinetochore-associated NDC80 complex, which is required for chromosome segregation and spindle checkpoint activity.</text>
</comment>
<dbReference type="GO" id="GO:0051301">
    <property type="term" value="P:cell division"/>
    <property type="evidence" value="ECO:0007669"/>
    <property type="project" value="UniProtKB-UniRule"/>
</dbReference>